<evidence type="ECO:0000259" key="3">
    <source>
        <dbReference type="PROSITE" id="PS51387"/>
    </source>
</evidence>
<reference evidence="4" key="1">
    <citation type="journal article" date="2021" name="PeerJ">
        <title>Extensive microbial diversity within the chicken gut microbiome revealed by metagenomics and culture.</title>
        <authorList>
            <person name="Gilroy R."/>
            <person name="Ravi A."/>
            <person name="Getino M."/>
            <person name="Pursley I."/>
            <person name="Horton D.L."/>
            <person name="Alikhan N.F."/>
            <person name="Baker D."/>
            <person name="Gharbi K."/>
            <person name="Hall N."/>
            <person name="Watson M."/>
            <person name="Adriaenssens E.M."/>
            <person name="Foster-Nyarko E."/>
            <person name="Jarju S."/>
            <person name="Secka A."/>
            <person name="Antonio M."/>
            <person name="Oren A."/>
            <person name="Chaudhuri R.R."/>
            <person name="La Ragione R."/>
            <person name="Hildebrand F."/>
            <person name="Pallen M.J."/>
        </authorList>
    </citation>
    <scope>NUCLEOTIDE SEQUENCE</scope>
    <source>
        <strain evidence="4">CHK192-9172</strain>
    </source>
</reference>
<dbReference type="PROSITE" id="PS51387">
    <property type="entry name" value="FAD_PCMH"/>
    <property type="match status" value="1"/>
</dbReference>
<keyword evidence="1" id="KW-0285">Flavoprotein</keyword>
<dbReference type="AlphaFoldDB" id="A0A9D2D336"/>
<dbReference type="InterPro" id="IPR016166">
    <property type="entry name" value="FAD-bd_PCMH"/>
</dbReference>
<dbReference type="EMBL" id="DXCH01000205">
    <property type="protein sequence ID" value="HIZ07741.1"/>
    <property type="molecule type" value="Genomic_DNA"/>
</dbReference>
<feature type="domain" description="FAD-binding PCMH-type" evidence="3">
    <location>
        <begin position="1"/>
        <end position="162"/>
    </location>
</feature>
<dbReference type="Pfam" id="PF00941">
    <property type="entry name" value="FAD_binding_5"/>
    <property type="match status" value="1"/>
</dbReference>
<dbReference type="Gene3D" id="3.30.390.50">
    <property type="entry name" value="CO dehydrogenase flavoprotein, C-terminal domain"/>
    <property type="match status" value="1"/>
</dbReference>
<organism evidence="4 5">
    <name type="scientific">Candidatus Eubacterium avistercoris</name>
    <dbReference type="NCBI Taxonomy" id="2838567"/>
    <lineage>
        <taxon>Bacteria</taxon>
        <taxon>Bacillati</taxon>
        <taxon>Bacillota</taxon>
        <taxon>Clostridia</taxon>
        <taxon>Eubacteriales</taxon>
        <taxon>Eubacteriaceae</taxon>
        <taxon>Eubacterium</taxon>
    </lineage>
</organism>
<reference evidence="4" key="2">
    <citation type="submission" date="2021-04" db="EMBL/GenBank/DDBJ databases">
        <authorList>
            <person name="Gilroy R."/>
        </authorList>
    </citation>
    <scope>NUCLEOTIDE SEQUENCE</scope>
    <source>
        <strain evidence="4">CHK192-9172</strain>
    </source>
</reference>
<dbReference type="GO" id="GO:0071949">
    <property type="term" value="F:FAD binding"/>
    <property type="evidence" value="ECO:0007669"/>
    <property type="project" value="InterPro"/>
</dbReference>
<dbReference type="PANTHER" id="PTHR42659:SF9">
    <property type="entry name" value="XANTHINE DEHYDROGENASE FAD-BINDING SUBUNIT XDHB-RELATED"/>
    <property type="match status" value="1"/>
</dbReference>
<sequence>MLTIKDYCLAESIQQAYELNRKKQNKILGGGIWLKCCHFPIQTAIDLSGLGLEGITETEEGFEIGAMTSLRQLETHEGLNACTCGAVKEALRHIVGTQFRNCATVGGSLFGRFGFSDVLTLFLGLEAFVELYPTGIIPIGEFAKMQPDDSILTKIFVKKDQGKTAYLSARNTSTDFPLAACCVSWKEGTLTASMGARPAKAAAFSRENVCLEDLEKEEFLEEFARDAAASVNFGSNRRASAEYRNYVTKVLIKRCLGSIKEGDR</sequence>
<dbReference type="Proteomes" id="UP000824024">
    <property type="component" value="Unassembled WGS sequence"/>
</dbReference>
<dbReference type="SUPFAM" id="SSF55447">
    <property type="entry name" value="CO dehydrogenase flavoprotein C-terminal domain-like"/>
    <property type="match status" value="1"/>
</dbReference>
<dbReference type="InterPro" id="IPR036318">
    <property type="entry name" value="FAD-bd_PCMH-like_sf"/>
</dbReference>
<dbReference type="InterPro" id="IPR051312">
    <property type="entry name" value="Diverse_Substr_Oxidored"/>
</dbReference>
<gene>
    <name evidence="4" type="ORF">IAA08_07390</name>
</gene>
<evidence type="ECO:0000256" key="2">
    <source>
        <dbReference type="ARBA" id="ARBA00023002"/>
    </source>
</evidence>
<dbReference type="PANTHER" id="PTHR42659">
    <property type="entry name" value="XANTHINE DEHYDROGENASE SUBUNIT C-RELATED"/>
    <property type="match status" value="1"/>
</dbReference>
<dbReference type="Gene3D" id="3.30.465.10">
    <property type="match status" value="1"/>
</dbReference>
<keyword evidence="2" id="KW-0560">Oxidoreductase</keyword>
<evidence type="ECO:0000313" key="5">
    <source>
        <dbReference type="Proteomes" id="UP000824024"/>
    </source>
</evidence>
<protein>
    <submittedName>
        <fullName evidence="4">FAD binding domain-containing protein</fullName>
    </submittedName>
</protein>
<dbReference type="GO" id="GO:0016491">
    <property type="term" value="F:oxidoreductase activity"/>
    <property type="evidence" value="ECO:0007669"/>
    <property type="project" value="UniProtKB-KW"/>
</dbReference>
<evidence type="ECO:0000256" key="1">
    <source>
        <dbReference type="ARBA" id="ARBA00022630"/>
    </source>
</evidence>
<comment type="caution">
    <text evidence="4">The sequence shown here is derived from an EMBL/GenBank/DDBJ whole genome shotgun (WGS) entry which is preliminary data.</text>
</comment>
<dbReference type="InterPro" id="IPR036683">
    <property type="entry name" value="CO_DH_flav_C_dom_sf"/>
</dbReference>
<evidence type="ECO:0000313" key="4">
    <source>
        <dbReference type="EMBL" id="HIZ07741.1"/>
    </source>
</evidence>
<dbReference type="InterPro" id="IPR002346">
    <property type="entry name" value="Mopterin_DH_FAD-bd"/>
</dbReference>
<accession>A0A9D2D336</accession>
<dbReference type="InterPro" id="IPR016169">
    <property type="entry name" value="FAD-bd_PCMH_sub2"/>
</dbReference>
<proteinExistence type="predicted"/>
<name>A0A9D2D336_9FIRM</name>
<dbReference type="SUPFAM" id="SSF56176">
    <property type="entry name" value="FAD-binding/transporter-associated domain-like"/>
    <property type="match status" value="1"/>
</dbReference>